<evidence type="ECO:0000313" key="1">
    <source>
        <dbReference type="EMBL" id="JAH32153.1"/>
    </source>
</evidence>
<dbReference type="AlphaFoldDB" id="A0A0E9RV57"/>
<reference evidence="1" key="1">
    <citation type="submission" date="2014-11" db="EMBL/GenBank/DDBJ databases">
        <authorList>
            <person name="Amaro Gonzalez C."/>
        </authorList>
    </citation>
    <scope>NUCLEOTIDE SEQUENCE</scope>
</reference>
<reference evidence="1" key="2">
    <citation type="journal article" date="2015" name="Fish Shellfish Immunol.">
        <title>Early steps in the European eel (Anguilla anguilla)-Vibrio vulnificus interaction in the gills: Role of the RtxA13 toxin.</title>
        <authorList>
            <person name="Callol A."/>
            <person name="Pajuelo D."/>
            <person name="Ebbesson L."/>
            <person name="Teles M."/>
            <person name="MacKenzie S."/>
            <person name="Amaro C."/>
        </authorList>
    </citation>
    <scope>NUCLEOTIDE SEQUENCE</scope>
</reference>
<sequence length="57" mass="6588">MGGETNKKRQKIIMNTCCFKTLKRNNERITLIHIFFNLKNKKVMSGQTKNPKKSCGS</sequence>
<name>A0A0E9RV57_ANGAN</name>
<protein>
    <submittedName>
        <fullName evidence="1">Uncharacterized protein</fullName>
    </submittedName>
</protein>
<dbReference type="EMBL" id="GBXM01076424">
    <property type="protein sequence ID" value="JAH32153.1"/>
    <property type="molecule type" value="Transcribed_RNA"/>
</dbReference>
<accession>A0A0E9RV57</accession>
<proteinExistence type="predicted"/>
<organism evidence="1">
    <name type="scientific">Anguilla anguilla</name>
    <name type="common">European freshwater eel</name>
    <name type="synonym">Muraena anguilla</name>
    <dbReference type="NCBI Taxonomy" id="7936"/>
    <lineage>
        <taxon>Eukaryota</taxon>
        <taxon>Metazoa</taxon>
        <taxon>Chordata</taxon>
        <taxon>Craniata</taxon>
        <taxon>Vertebrata</taxon>
        <taxon>Euteleostomi</taxon>
        <taxon>Actinopterygii</taxon>
        <taxon>Neopterygii</taxon>
        <taxon>Teleostei</taxon>
        <taxon>Anguilliformes</taxon>
        <taxon>Anguillidae</taxon>
        <taxon>Anguilla</taxon>
    </lineage>
</organism>